<evidence type="ECO:0000313" key="2">
    <source>
        <dbReference type="Proteomes" id="UP001064048"/>
    </source>
</evidence>
<name>A0ACC0K3H3_CHOFU</name>
<evidence type="ECO:0000313" key="1">
    <source>
        <dbReference type="EMBL" id="KAI8430953.1"/>
    </source>
</evidence>
<gene>
    <name evidence="1" type="ORF">MSG28_001062</name>
</gene>
<keyword evidence="2" id="KW-1185">Reference proteome</keyword>
<dbReference type="Proteomes" id="UP001064048">
    <property type="component" value="Chromosome Z"/>
</dbReference>
<accession>A0ACC0K3H3</accession>
<organism evidence="1 2">
    <name type="scientific">Choristoneura fumiferana</name>
    <name type="common">Spruce budworm moth</name>
    <name type="synonym">Archips fumiferana</name>
    <dbReference type="NCBI Taxonomy" id="7141"/>
    <lineage>
        <taxon>Eukaryota</taxon>
        <taxon>Metazoa</taxon>
        <taxon>Ecdysozoa</taxon>
        <taxon>Arthropoda</taxon>
        <taxon>Hexapoda</taxon>
        <taxon>Insecta</taxon>
        <taxon>Pterygota</taxon>
        <taxon>Neoptera</taxon>
        <taxon>Endopterygota</taxon>
        <taxon>Lepidoptera</taxon>
        <taxon>Glossata</taxon>
        <taxon>Ditrysia</taxon>
        <taxon>Tortricoidea</taxon>
        <taxon>Tortricidae</taxon>
        <taxon>Tortricinae</taxon>
        <taxon>Choristoneura</taxon>
    </lineage>
</organism>
<protein>
    <submittedName>
        <fullName evidence="1">Uncharacterized protein</fullName>
    </submittedName>
</protein>
<sequence length="130" mass="15300">MEIQLNGLAYHESRTNSYRAQDDNDQGPVESTPLIHRFPASSIQRQRGPLTAAKTFYLQWRSRSCNRKRRANVAPHMLTLTQFKAMHLVRVQIDTGKYFGRWTTCWRESFMMSSRQNVWTRLLFGEHAPQ</sequence>
<reference evidence="1 2" key="1">
    <citation type="journal article" date="2022" name="Genome Biol. Evol.">
        <title>The Spruce Budworm Genome: Reconstructing the Evolutionary History of Antifreeze Proteins.</title>
        <authorList>
            <person name="Beliveau C."/>
            <person name="Gagne P."/>
            <person name="Picq S."/>
            <person name="Vernygora O."/>
            <person name="Keeling C.I."/>
            <person name="Pinkney K."/>
            <person name="Doucet D."/>
            <person name="Wen F."/>
            <person name="Johnston J.S."/>
            <person name="Maaroufi H."/>
            <person name="Boyle B."/>
            <person name="Laroche J."/>
            <person name="Dewar K."/>
            <person name="Juretic N."/>
            <person name="Blackburn G."/>
            <person name="Nisole A."/>
            <person name="Brunet B."/>
            <person name="Brandao M."/>
            <person name="Lumley L."/>
            <person name="Duan J."/>
            <person name="Quan G."/>
            <person name="Lucarotti C.J."/>
            <person name="Roe A.D."/>
            <person name="Sperling F.A.H."/>
            <person name="Levesque R.C."/>
            <person name="Cusson M."/>
        </authorList>
    </citation>
    <scope>NUCLEOTIDE SEQUENCE [LARGE SCALE GENOMIC DNA]</scope>
    <source>
        <strain evidence="1">Glfc:IPQL:Cfum</strain>
    </source>
</reference>
<dbReference type="EMBL" id="CM046131">
    <property type="protein sequence ID" value="KAI8430953.1"/>
    <property type="molecule type" value="Genomic_DNA"/>
</dbReference>
<comment type="caution">
    <text evidence="1">The sequence shown here is derived from an EMBL/GenBank/DDBJ whole genome shotgun (WGS) entry which is preliminary data.</text>
</comment>
<proteinExistence type="predicted"/>